<organism evidence="2 3">
    <name type="scientific">Septoria linicola</name>
    <dbReference type="NCBI Taxonomy" id="215465"/>
    <lineage>
        <taxon>Eukaryota</taxon>
        <taxon>Fungi</taxon>
        <taxon>Dikarya</taxon>
        <taxon>Ascomycota</taxon>
        <taxon>Pezizomycotina</taxon>
        <taxon>Dothideomycetes</taxon>
        <taxon>Dothideomycetidae</taxon>
        <taxon>Mycosphaerellales</taxon>
        <taxon>Mycosphaerellaceae</taxon>
        <taxon>Septoria</taxon>
    </lineage>
</organism>
<dbReference type="InterPro" id="IPR053083">
    <property type="entry name" value="TF_kinase-domain_protein"/>
</dbReference>
<reference evidence="2" key="1">
    <citation type="submission" date="2022-06" db="EMBL/GenBank/DDBJ databases">
        <title>Complete genome sequences of two strains of the flax pathogen Septoria linicola.</title>
        <authorList>
            <person name="Lapalu N."/>
            <person name="Simon A."/>
            <person name="Demenou B."/>
            <person name="Paumier D."/>
            <person name="Guillot M.-P."/>
            <person name="Gout L."/>
            <person name="Valade R."/>
        </authorList>
    </citation>
    <scope>NUCLEOTIDE SEQUENCE</scope>
    <source>
        <strain evidence="2">SE15195</strain>
    </source>
</reference>
<gene>
    <name evidence="2" type="ORF">Slin15195_G025990</name>
</gene>
<proteinExistence type="predicted"/>
<dbReference type="InterPro" id="IPR000719">
    <property type="entry name" value="Prot_kinase_dom"/>
</dbReference>
<sequence>MDPAVSRSQFAVWVFNATRDLLVGDGRSFDREALLAECHAAWDNRPVAVGMAMMAAINNFTVANERANDARKACVNFENVNPVKGDPSDPAVRNAMRENAILCRTVVDAYDALLPAINAADELFKTHQVSDFLELWAHQDRNVAEMERSRASKKRKKTNDALHDFFKQSDLAVEYDGEWSGVHMYTSGMNTTGLWVRHDGGGRVLDRVIRKLEWLKYHGWDDLAYWKPALGDEGNKIMPPEAYFTERMNMRSNDHFVALRSWNASQEEQTVEICTEFCGFGDVSALADRYTQANTPIPESFLWFLFSQMADACALMLDGWRYEVKLGLPQDQIVHRDIKPGNIFLAANGSAKFPGYPLAKLGDFGLAIETNTFEPKNPTVYARQRAGTRFYRAPEQVDSAAMETGKYQAWEVGDDDQLLAWTNVYAVGMTMYRLVRNQSFGGSCPFIAAPGGRGQSLRSFHPSYTDELIDLIERCVQRRPQDRILPNQLKQEILQYMLGHDYMSPALSGWQSISDPEHDLSLGIQTEAYAVGLALAA</sequence>
<feature type="domain" description="Protein kinase" evidence="1">
    <location>
        <begin position="179"/>
        <end position="503"/>
    </location>
</feature>
<dbReference type="GO" id="GO:0005524">
    <property type="term" value="F:ATP binding"/>
    <property type="evidence" value="ECO:0007669"/>
    <property type="project" value="InterPro"/>
</dbReference>
<dbReference type="PANTHER" id="PTHR44305">
    <property type="entry name" value="SI:DKEY-192D15.2-RELATED"/>
    <property type="match status" value="1"/>
</dbReference>
<evidence type="ECO:0000313" key="3">
    <source>
        <dbReference type="Proteomes" id="UP001056384"/>
    </source>
</evidence>
<dbReference type="GO" id="GO:0004672">
    <property type="term" value="F:protein kinase activity"/>
    <property type="evidence" value="ECO:0007669"/>
    <property type="project" value="InterPro"/>
</dbReference>
<dbReference type="EMBL" id="CP099419">
    <property type="protein sequence ID" value="USW49280.1"/>
    <property type="molecule type" value="Genomic_DNA"/>
</dbReference>
<dbReference type="PROSITE" id="PS50011">
    <property type="entry name" value="PROTEIN_KINASE_DOM"/>
    <property type="match status" value="1"/>
</dbReference>
<dbReference type="Pfam" id="PF00069">
    <property type="entry name" value="Pkinase"/>
    <property type="match status" value="1"/>
</dbReference>
<protein>
    <submittedName>
        <fullName evidence="2">Serine/threonine-protein kinase, active</fullName>
    </submittedName>
</protein>
<dbReference type="SUPFAM" id="SSF56112">
    <property type="entry name" value="Protein kinase-like (PK-like)"/>
    <property type="match status" value="1"/>
</dbReference>
<dbReference type="InterPro" id="IPR008271">
    <property type="entry name" value="Ser/Thr_kinase_AS"/>
</dbReference>
<accession>A0A9Q9AHP8</accession>
<dbReference type="Proteomes" id="UP001056384">
    <property type="component" value="Chromosome 2"/>
</dbReference>
<evidence type="ECO:0000313" key="2">
    <source>
        <dbReference type="EMBL" id="USW49280.1"/>
    </source>
</evidence>
<dbReference type="PANTHER" id="PTHR44305:SF24">
    <property type="entry name" value="TYROSINE-PROTEIN KINASE C03B1.5-RELATED"/>
    <property type="match status" value="1"/>
</dbReference>
<keyword evidence="3" id="KW-1185">Reference proteome</keyword>
<dbReference type="InterPro" id="IPR011009">
    <property type="entry name" value="Kinase-like_dom_sf"/>
</dbReference>
<name>A0A9Q9AHP8_9PEZI</name>
<keyword evidence="2" id="KW-0418">Kinase</keyword>
<dbReference type="PROSITE" id="PS00108">
    <property type="entry name" value="PROTEIN_KINASE_ST"/>
    <property type="match status" value="1"/>
</dbReference>
<keyword evidence="2" id="KW-0808">Transferase</keyword>
<dbReference type="AlphaFoldDB" id="A0A9Q9AHP8"/>
<evidence type="ECO:0000259" key="1">
    <source>
        <dbReference type="PROSITE" id="PS50011"/>
    </source>
</evidence>
<dbReference type="Gene3D" id="1.10.510.10">
    <property type="entry name" value="Transferase(Phosphotransferase) domain 1"/>
    <property type="match status" value="1"/>
</dbReference>
<dbReference type="SMART" id="SM00220">
    <property type="entry name" value="S_TKc"/>
    <property type="match status" value="1"/>
</dbReference>